<evidence type="ECO:0000256" key="4">
    <source>
        <dbReference type="ARBA" id="ARBA00022692"/>
    </source>
</evidence>
<evidence type="ECO:0000256" key="1">
    <source>
        <dbReference type="ARBA" id="ARBA00004651"/>
    </source>
</evidence>
<keyword evidence="4 8" id="KW-0812">Transmembrane</keyword>
<evidence type="ECO:0000256" key="5">
    <source>
        <dbReference type="ARBA" id="ARBA00022989"/>
    </source>
</evidence>
<feature type="transmembrane region" description="Helical" evidence="8">
    <location>
        <begin position="403"/>
        <end position="424"/>
    </location>
</feature>
<dbReference type="AlphaFoldDB" id="A0A1H3CFT5"/>
<dbReference type="EMBL" id="FNOM01000009">
    <property type="protein sequence ID" value="SDX52993.1"/>
    <property type="molecule type" value="Genomic_DNA"/>
</dbReference>
<dbReference type="InterPro" id="IPR011066">
    <property type="entry name" value="MscS_channel_C_sf"/>
</dbReference>
<feature type="transmembrane region" description="Helical" evidence="8">
    <location>
        <begin position="430"/>
        <end position="447"/>
    </location>
</feature>
<dbReference type="InterPro" id="IPR052702">
    <property type="entry name" value="MscS-like_channel"/>
</dbReference>
<evidence type="ECO:0000256" key="9">
    <source>
        <dbReference type="SAM" id="SignalP"/>
    </source>
</evidence>
<feature type="transmembrane region" description="Helical" evidence="8">
    <location>
        <begin position="585"/>
        <end position="616"/>
    </location>
</feature>
<keyword evidence="5 8" id="KW-1133">Transmembrane helix</keyword>
<feature type="transmembrane region" description="Helical" evidence="8">
    <location>
        <begin position="329"/>
        <end position="347"/>
    </location>
</feature>
<evidence type="ECO:0000256" key="7">
    <source>
        <dbReference type="SAM" id="MobiDB-lite"/>
    </source>
</evidence>
<protein>
    <submittedName>
        <fullName evidence="13">Small-conductance mechanosensitive channel</fullName>
    </submittedName>
</protein>
<feature type="domain" description="DUF3772" evidence="11">
    <location>
        <begin position="133"/>
        <end position="178"/>
    </location>
</feature>
<dbReference type="OrthoDB" id="9799209at2"/>
<dbReference type="Pfam" id="PF00924">
    <property type="entry name" value="MS_channel_2nd"/>
    <property type="match status" value="1"/>
</dbReference>
<dbReference type="Pfam" id="PF21082">
    <property type="entry name" value="MS_channel_3rd"/>
    <property type="match status" value="1"/>
</dbReference>
<dbReference type="SUPFAM" id="SSF82861">
    <property type="entry name" value="Mechanosensitive channel protein MscS (YggB), transmembrane region"/>
    <property type="match status" value="1"/>
</dbReference>
<dbReference type="InterPro" id="IPR049278">
    <property type="entry name" value="MS_channel_C"/>
</dbReference>
<gene>
    <name evidence="13" type="ORF">SAMN04488238_109149</name>
</gene>
<keyword evidence="3" id="KW-1003">Cell membrane</keyword>
<reference evidence="13 14" key="1">
    <citation type="submission" date="2016-10" db="EMBL/GenBank/DDBJ databases">
        <authorList>
            <person name="de Groot N.N."/>
        </authorList>
    </citation>
    <scope>NUCLEOTIDE SEQUENCE [LARGE SCALE GENOMIC DNA]</scope>
    <source>
        <strain evidence="13 14">CGMCC 1.8894</strain>
    </source>
</reference>
<dbReference type="SUPFAM" id="SSF82689">
    <property type="entry name" value="Mechanosensitive channel protein MscS (YggB), C-terminal domain"/>
    <property type="match status" value="1"/>
</dbReference>
<evidence type="ECO:0000256" key="6">
    <source>
        <dbReference type="ARBA" id="ARBA00023136"/>
    </source>
</evidence>
<dbReference type="Gene3D" id="1.10.287.1260">
    <property type="match status" value="1"/>
</dbReference>
<feature type="region of interest" description="Disordered" evidence="7">
    <location>
        <begin position="775"/>
        <end position="843"/>
    </location>
</feature>
<feature type="transmembrane region" description="Helical" evidence="8">
    <location>
        <begin position="558"/>
        <end position="579"/>
    </location>
</feature>
<feature type="transmembrane region" description="Helical" evidence="8">
    <location>
        <begin position="208"/>
        <end position="227"/>
    </location>
</feature>
<feature type="transmembrane region" description="Helical" evidence="8">
    <location>
        <begin position="520"/>
        <end position="537"/>
    </location>
</feature>
<dbReference type="InterPro" id="IPR022249">
    <property type="entry name" value="DUF3772"/>
</dbReference>
<feature type="transmembrane region" description="Helical" evidence="8">
    <location>
        <begin position="292"/>
        <end position="317"/>
    </location>
</feature>
<feature type="domain" description="Mechanosensitive ion channel MscS C-terminal" evidence="12">
    <location>
        <begin position="679"/>
        <end position="760"/>
    </location>
</feature>
<feature type="transmembrane region" description="Helical" evidence="8">
    <location>
        <begin position="359"/>
        <end position="382"/>
    </location>
</feature>
<evidence type="ECO:0000256" key="8">
    <source>
        <dbReference type="SAM" id="Phobius"/>
    </source>
</evidence>
<name>A0A1H3CFT5_9RHOB</name>
<feature type="domain" description="Mechanosensitive ion channel MscS" evidence="10">
    <location>
        <begin position="603"/>
        <end position="670"/>
    </location>
</feature>
<evidence type="ECO:0000259" key="10">
    <source>
        <dbReference type="Pfam" id="PF00924"/>
    </source>
</evidence>
<evidence type="ECO:0000259" key="11">
    <source>
        <dbReference type="Pfam" id="PF12607"/>
    </source>
</evidence>
<comment type="similarity">
    <text evidence="2">Belongs to the MscS (TC 1.A.23) family.</text>
</comment>
<proteinExistence type="inferred from homology"/>
<keyword evidence="9" id="KW-0732">Signal</keyword>
<dbReference type="PANTHER" id="PTHR30347:SF1">
    <property type="entry name" value="MECHANOSENSITIVE CHANNEL MSCK"/>
    <property type="match status" value="1"/>
</dbReference>
<keyword evidence="14" id="KW-1185">Reference proteome</keyword>
<evidence type="ECO:0000259" key="12">
    <source>
        <dbReference type="Pfam" id="PF21082"/>
    </source>
</evidence>
<accession>A0A1H3CFT5</accession>
<keyword evidence="6 8" id="KW-0472">Membrane</keyword>
<feature type="compositionally biased region" description="Pro residues" evidence="7">
    <location>
        <begin position="780"/>
        <end position="808"/>
    </location>
</feature>
<dbReference type="SUPFAM" id="SSF50182">
    <property type="entry name" value="Sm-like ribonucleoproteins"/>
    <property type="match status" value="1"/>
</dbReference>
<sequence length="843" mass="89541">MLSRFCAAALILLAVVLGVAPGAYAPAAHAQTVAETAPDYARWERLATQVEDAIEDPRVADGELDTLRGQVVDARARFLAAQDANRARIDTLRSQIEVLGPPPAEGGTEVAEIATRRTELNEQLSRLQVPGLAAEEAFRRADGLVSQIDQVLRDRQADALMTLVPSPLNPANWQSGLNTLFSSFVAILGEVQNNWAEPRLRTEFQANLPVILAYLLFAGVLLTRGRRWMEQLTERLLNASTTLRGRNVWALIVSLGQIVLPLAGVLALAEAVKATSMTALTGEEILDALPEAGFVVLAARWLGGQIFPAAGAAYAPLNLSLERRREGRLHSLLIGVVLALDVLRVPLTAPDLQPPGANAMISFPLIVVAGLLALRIGQLLRLHAEARPQPDPGLSFFDRMMGIVGRLAMVLGVLAGVLAAVGYVPAAEAVVYPAVMSLGLIGVLVLAQRLVSDIYGMITGTGADANEALVPALVGLALVVVSVPAFALVWGVRVTQLREVWQSIAEGFSIGGTRISPSNLLTFFIVFVLGYTVTRLIQGGLGTSVLPKTRIEKGGQKAIVSGVGYLGVFLAGITAFATAGIDLSALALVAGALSVGIGFGLQNIVSNFVSGIILLIERPVSEGDWIEVGGTMGVVRSISVRSTVVETFDRTDVIVPNADLISGTVTNWTRYNNTGRLIVPVGVAYGSDTRRIEAILNEIAEAQPLAVVDPAPAILFMGFGADSLNFEIRLILSDVAFKLAVMSDMNHEIARRFQEEGIEIPFAQRDIWLRNPEALRATPHPAPTPERPAPPSIPPHEPQEPGRPAPPPRRIDPVMGSRADLSDAKLPDLGSDDGAGSGGGDGR</sequence>
<feature type="transmembrane region" description="Helical" evidence="8">
    <location>
        <begin position="468"/>
        <end position="492"/>
    </location>
</feature>
<dbReference type="GO" id="GO:0005886">
    <property type="term" value="C:plasma membrane"/>
    <property type="evidence" value="ECO:0007669"/>
    <property type="project" value="UniProtKB-SubCell"/>
</dbReference>
<dbReference type="STRING" id="564137.SAMN04488238_109149"/>
<feature type="chain" id="PRO_5011564161" evidence="9">
    <location>
        <begin position="26"/>
        <end position="843"/>
    </location>
</feature>
<comment type="subcellular location">
    <subcellularLocation>
        <location evidence="1">Cell membrane</location>
        <topology evidence="1">Multi-pass membrane protein</topology>
    </subcellularLocation>
</comment>
<dbReference type="PANTHER" id="PTHR30347">
    <property type="entry name" value="POTASSIUM CHANNEL RELATED"/>
    <property type="match status" value="1"/>
</dbReference>
<dbReference type="InterPro" id="IPR023408">
    <property type="entry name" value="MscS_beta-dom_sf"/>
</dbReference>
<dbReference type="RefSeq" id="WP_092891350.1">
    <property type="nucleotide sequence ID" value="NZ_CP061498.1"/>
</dbReference>
<dbReference type="InterPro" id="IPR006685">
    <property type="entry name" value="MscS_channel_2nd"/>
</dbReference>
<dbReference type="Proteomes" id="UP000198539">
    <property type="component" value="Unassembled WGS sequence"/>
</dbReference>
<dbReference type="Gene3D" id="2.30.30.60">
    <property type="match status" value="1"/>
</dbReference>
<evidence type="ECO:0000313" key="14">
    <source>
        <dbReference type="Proteomes" id="UP000198539"/>
    </source>
</evidence>
<feature type="transmembrane region" description="Helical" evidence="8">
    <location>
        <begin position="248"/>
        <end position="272"/>
    </location>
</feature>
<organism evidence="13 14">
    <name type="scientific">Roseicitreum antarcticum</name>
    <dbReference type="NCBI Taxonomy" id="564137"/>
    <lineage>
        <taxon>Bacteria</taxon>
        <taxon>Pseudomonadati</taxon>
        <taxon>Pseudomonadota</taxon>
        <taxon>Alphaproteobacteria</taxon>
        <taxon>Rhodobacterales</taxon>
        <taxon>Paracoccaceae</taxon>
        <taxon>Roseicitreum</taxon>
    </lineage>
</organism>
<dbReference type="GO" id="GO:0008381">
    <property type="term" value="F:mechanosensitive monoatomic ion channel activity"/>
    <property type="evidence" value="ECO:0007669"/>
    <property type="project" value="UniProtKB-ARBA"/>
</dbReference>
<dbReference type="Gene3D" id="3.30.70.100">
    <property type="match status" value="1"/>
</dbReference>
<feature type="compositionally biased region" description="Gly residues" evidence="7">
    <location>
        <begin position="833"/>
        <end position="843"/>
    </location>
</feature>
<dbReference type="InterPro" id="IPR010920">
    <property type="entry name" value="LSM_dom_sf"/>
</dbReference>
<evidence type="ECO:0000256" key="3">
    <source>
        <dbReference type="ARBA" id="ARBA00022475"/>
    </source>
</evidence>
<feature type="signal peptide" evidence="9">
    <location>
        <begin position="1"/>
        <end position="25"/>
    </location>
</feature>
<evidence type="ECO:0000313" key="13">
    <source>
        <dbReference type="EMBL" id="SDX52993.1"/>
    </source>
</evidence>
<dbReference type="Pfam" id="PF12607">
    <property type="entry name" value="DUF3772"/>
    <property type="match status" value="1"/>
</dbReference>
<evidence type="ECO:0000256" key="2">
    <source>
        <dbReference type="ARBA" id="ARBA00008017"/>
    </source>
</evidence>
<dbReference type="InterPro" id="IPR011014">
    <property type="entry name" value="MscS_channel_TM-2"/>
</dbReference>